<name>A0A1G7H522_9BRAD</name>
<dbReference type="Proteomes" id="UP000199245">
    <property type="component" value="Unassembled WGS sequence"/>
</dbReference>
<dbReference type="AlphaFoldDB" id="A0A1G7H522"/>
<gene>
    <name evidence="1" type="ORF">SAMN05216337_104048</name>
</gene>
<accession>A0A1G7H522</accession>
<sequence length="333" mass="35674">MIGRSALAVYKHFTEQDLRVHDPGVGGALEPGSALGSVFRDTSAFNQYPTIPVLGSRDTHCSTTQPHCGLGIVRLDPDAFSKADGEVEGGNEITRFGSAFEPITSLRLVAGLTAAAKHEIRKVDFRLFVTEFNRTLQPESGKVRIAADGGADGIELTQRSRSWRVTSFSGALEPGYRFDIVRRQLASACVQQANMSGCFSVAGKCCPAQPGFSFDQIALDTVAIDEGNAQAPLREAYVLVGGMTIQLECSSQVGSRAYTEFGERSDKIESGGNARRRRLRNLLKRLSLRPLVLCPAKQGEAKAEASLRTAGFRGARVPALGCRHIGDGIGTGS</sequence>
<proteinExistence type="predicted"/>
<reference evidence="1 2" key="1">
    <citation type="submission" date="2016-10" db="EMBL/GenBank/DDBJ databases">
        <authorList>
            <person name="de Groot N.N."/>
        </authorList>
    </citation>
    <scope>NUCLEOTIDE SEQUENCE [LARGE SCALE GENOMIC DNA]</scope>
    <source>
        <strain evidence="1 2">R5</strain>
    </source>
</reference>
<protein>
    <submittedName>
        <fullName evidence="1">Uncharacterized protein</fullName>
    </submittedName>
</protein>
<evidence type="ECO:0000313" key="1">
    <source>
        <dbReference type="EMBL" id="SDE95540.1"/>
    </source>
</evidence>
<evidence type="ECO:0000313" key="2">
    <source>
        <dbReference type="Proteomes" id="UP000199245"/>
    </source>
</evidence>
<organism evidence="1 2">
    <name type="scientific">Bradyrhizobium brasilense</name>
    <dbReference type="NCBI Taxonomy" id="1419277"/>
    <lineage>
        <taxon>Bacteria</taxon>
        <taxon>Pseudomonadati</taxon>
        <taxon>Pseudomonadota</taxon>
        <taxon>Alphaproteobacteria</taxon>
        <taxon>Hyphomicrobiales</taxon>
        <taxon>Nitrobacteraceae</taxon>
        <taxon>Bradyrhizobium</taxon>
    </lineage>
</organism>
<dbReference type="EMBL" id="FMZW01000040">
    <property type="protein sequence ID" value="SDE95540.1"/>
    <property type="molecule type" value="Genomic_DNA"/>
</dbReference>